<dbReference type="InterPro" id="IPR021333">
    <property type="entry name" value="DUF2946"/>
</dbReference>
<reference evidence="2" key="2">
    <citation type="submission" date="2023-07" db="EMBL/GenBank/DDBJ databases">
        <title>Duganella aceri sp. nov., isolated from tree sap.</title>
        <authorList>
            <person name="Kim I.S."/>
        </authorList>
    </citation>
    <scope>NUCLEOTIDE SEQUENCE [LARGE SCALE GENOMIC DNA]</scope>
    <source>
        <strain evidence="2">SAP-35</strain>
    </source>
</reference>
<reference evidence="1 2" key="1">
    <citation type="submission" date="2020-01" db="EMBL/GenBank/DDBJ databases">
        <authorList>
            <person name="Lee S.D."/>
        </authorList>
    </citation>
    <scope>NUCLEOTIDE SEQUENCE [LARGE SCALE GENOMIC DNA]</scope>
    <source>
        <strain evidence="1 2">SAP-35</strain>
    </source>
</reference>
<comment type="caution">
    <text evidence="1">The sequence shown here is derived from an EMBL/GenBank/DDBJ whole genome shotgun (WGS) entry which is preliminary data.</text>
</comment>
<dbReference type="RefSeq" id="WP_166105972.1">
    <property type="nucleotide sequence ID" value="NZ_JAADJT010000008.1"/>
</dbReference>
<name>A0ABX0FP07_9BURK</name>
<dbReference type="Proteomes" id="UP000666369">
    <property type="component" value="Unassembled WGS sequence"/>
</dbReference>
<proteinExistence type="predicted"/>
<evidence type="ECO:0000313" key="1">
    <source>
        <dbReference type="EMBL" id="NGZ86264.1"/>
    </source>
</evidence>
<evidence type="ECO:0000313" key="2">
    <source>
        <dbReference type="Proteomes" id="UP000666369"/>
    </source>
</evidence>
<sequence length="124" mass="13439">MYLRQHSIVVIARIALFAMLMLALAPAVSRWLASAPDNIAIPFCHAAGEGMSHVHTHASGDSLALQLDDCGYCSMQADLPALPPAPAYTSAVLHLVRWAPRLFYHAPQPLFAWHGVQSRGPPAF</sequence>
<accession>A0ABX0FP07</accession>
<protein>
    <submittedName>
        <fullName evidence="1">DUF2946 domain-containing protein</fullName>
    </submittedName>
</protein>
<keyword evidence="2" id="KW-1185">Reference proteome</keyword>
<gene>
    <name evidence="1" type="ORF">GW587_18640</name>
</gene>
<dbReference type="EMBL" id="JAADJT010000008">
    <property type="protein sequence ID" value="NGZ86264.1"/>
    <property type="molecule type" value="Genomic_DNA"/>
</dbReference>
<organism evidence="1 2">
    <name type="scientific">Duganella aceris</name>
    <dbReference type="NCBI Taxonomy" id="2703883"/>
    <lineage>
        <taxon>Bacteria</taxon>
        <taxon>Pseudomonadati</taxon>
        <taxon>Pseudomonadota</taxon>
        <taxon>Betaproteobacteria</taxon>
        <taxon>Burkholderiales</taxon>
        <taxon>Oxalobacteraceae</taxon>
        <taxon>Telluria group</taxon>
        <taxon>Duganella</taxon>
    </lineage>
</organism>
<dbReference type="Pfam" id="PF11162">
    <property type="entry name" value="DUF2946"/>
    <property type="match status" value="1"/>
</dbReference>